<dbReference type="AlphaFoldDB" id="A0A023DE40"/>
<accession>A0A023DE40</accession>
<feature type="transmembrane region" description="Helical" evidence="1">
    <location>
        <begin position="6"/>
        <end position="25"/>
    </location>
</feature>
<gene>
    <name evidence="2" type="primary">spoIIIAF</name>
    <name evidence="2" type="ORF">GCA01S_021_00370</name>
</gene>
<keyword evidence="1" id="KW-0812">Transmembrane</keyword>
<feature type="transmembrane region" description="Helical" evidence="1">
    <location>
        <begin position="37"/>
        <end position="56"/>
    </location>
</feature>
<comment type="caution">
    <text evidence="2">The sequence shown here is derived from an EMBL/GenBank/DDBJ whole genome shotgun (WGS) entry which is preliminary data.</text>
</comment>
<keyword evidence="1" id="KW-0472">Membrane</keyword>
<dbReference type="GeneID" id="301194075"/>
<dbReference type="OrthoDB" id="2375554at2"/>
<protein>
    <submittedName>
        <fullName evidence="2">Stage III sporulation protein AF</fullName>
    </submittedName>
</protein>
<dbReference type="NCBIfam" id="TIGR02896">
    <property type="entry name" value="spore_III_AF"/>
    <property type="match status" value="1"/>
</dbReference>
<reference evidence="2 3" key="1">
    <citation type="submission" date="2014-04" db="EMBL/GenBank/DDBJ databases">
        <title>Whole genome shotgun sequence of Geobacillus caldoxylosilyticus NBRC 107762.</title>
        <authorList>
            <person name="Hosoyama A."/>
            <person name="Hosoyama Y."/>
            <person name="Katano-Makiyama Y."/>
            <person name="Tsuchikane K."/>
            <person name="Ohji S."/>
            <person name="Ichikawa N."/>
            <person name="Yamazoe A."/>
            <person name="Fujita N."/>
        </authorList>
    </citation>
    <scope>NUCLEOTIDE SEQUENCE [LARGE SCALE GENOMIC DNA]</scope>
    <source>
        <strain evidence="2 3">NBRC 107762</strain>
    </source>
</reference>
<evidence type="ECO:0000313" key="2">
    <source>
        <dbReference type="EMBL" id="GAJ39483.1"/>
    </source>
</evidence>
<proteinExistence type="predicted"/>
<evidence type="ECO:0000313" key="3">
    <source>
        <dbReference type="Proteomes" id="UP000023561"/>
    </source>
</evidence>
<dbReference type="Proteomes" id="UP000023561">
    <property type="component" value="Unassembled WGS sequence"/>
</dbReference>
<keyword evidence="1" id="KW-1133">Transmembrane helix</keyword>
<dbReference type="Pfam" id="PF09581">
    <property type="entry name" value="Spore_III_AF"/>
    <property type="match status" value="1"/>
</dbReference>
<organism evidence="2 3">
    <name type="scientific">Parageobacillus caldoxylosilyticus NBRC 107762</name>
    <dbReference type="NCBI Taxonomy" id="1220594"/>
    <lineage>
        <taxon>Bacteria</taxon>
        <taxon>Bacillati</taxon>
        <taxon>Bacillota</taxon>
        <taxon>Bacilli</taxon>
        <taxon>Bacillales</taxon>
        <taxon>Anoxybacillaceae</taxon>
        <taxon>Saccharococcus</taxon>
    </lineage>
</organism>
<dbReference type="EMBL" id="BAWO01000021">
    <property type="protein sequence ID" value="GAJ39483.1"/>
    <property type="molecule type" value="Genomic_DNA"/>
</dbReference>
<evidence type="ECO:0000256" key="1">
    <source>
        <dbReference type="SAM" id="Phobius"/>
    </source>
</evidence>
<dbReference type="InterPro" id="IPR014245">
    <property type="entry name" value="Spore_III_AF"/>
</dbReference>
<name>A0A023DE40_9BACL</name>
<keyword evidence="3" id="KW-1185">Reference proteome</keyword>
<dbReference type="RefSeq" id="WP_017435206.1">
    <property type="nucleotide sequence ID" value="NZ_BAWO01000021.1"/>
</dbReference>
<sequence>MQFVTEWITNILIFILFATIIDFLLPSSNMQKYVKMVVGLILLLLMLSPILQLMSIHPDRLVASAISSLSEKGNEQGMIKNEMEMKKKEIQASQRAYILEQMAVQMKKQVDGELMKEYGLSVEDVSLQVKEKEDLQIPRDIETIEVVLSKQETPERIQPVVIDTSRPVHSPDSNLQLEKELRTFLAGKWEVDENKIAVVVKGREWGDARAH</sequence>